<reference evidence="5" key="1">
    <citation type="submission" date="2022-01" db="EMBL/GenBank/DDBJ databases">
        <authorList>
            <person name="King R."/>
        </authorList>
    </citation>
    <scope>NUCLEOTIDE SEQUENCE</scope>
</reference>
<feature type="compositionally biased region" description="Polar residues" evidence="3">
    <location>
        <begin position="233"/>
        <end position="263"/>
    </location>
</feature>
<sequence length="547" mass="59288">MLTKRVFVCLLITLNVIICQKDSDEGRPYEFGFTIDGQQHRHEKKDQNGIIQGEFGFITADGVYHVTVYATDENGNFKILSMRNIRISAPLDGSPALGPISPEASKYLKKANLPSPAPSAPAAVPKPLPAAPQKFERIQEAPPPSPSTQRAPYVFTTLSTIRPACAGCGLVTTPKPGEKFVFQNPAFRNSPEAGIPVPNGPPLLANSGTPGLRSRFSDIAPDTELLPPGYNNKIVQSSNEKPSPTSGKIQSFVSPQQSFNSKFKSQDDSGKLSTISNGNVGFARPTQVKGPPSPVISSNVESAYQPAGRTTDDGIETFGDDRIAQNRGGSSGSFNNLPQVNNIQNGNTQAKGPLQNIAKSVESVNVADQVETVGNKNIYSQENLQNYPQDKFGRLIAPPIGNGPNPLLQPQEVAKLPPVMVSDNVIHVMGKKPIDIPIKDKYPGMVDGLPTGVEVKDVTNILYKFKYTVGFHGHYEKGLKDGSKIGGYFVNGRDGISRIVTYVADENGYRPKFKFINLGLDSADTPNEKTEKTFGLKDFEFVWYPVE</sequence>
<feature type="region of interest" description="Disordered" evidence="3">
    <location>
        <begin position="223"/>
        <end position="270"/>
    </location>
</feature>
<protein>
    <recommendedName>
        <fullName evidence="7">Protein lethal(3)malignant blood neoplasm 1</fullName>
    </recommendedName>
</protein>
<evidence type="ECO:0008006" key="7">
    <source>
        <dbReference type="Google" id="ProtNLM"/>
    </source>
</evidence>
<feature type="signal peptide" evidence="4">
    <location>
        <begin position="1"/>
        <end position="19"/>
    </location>
</feature>
<name>A0A9N9SWW4_DIABA</name>
<evidence type="ECO:0000256" key="1">
    <source>
        <dbReference type="ARBA" id="ARBA00022460"/>
    </source>
</evidence>
<evidence type="ECO:0000313" key="5">
    <source>
        <dbReference type="EMBL" id="CAG9833611.1"/>
    </source>
</evidence>
<dbReference type="GO" id="GO:0062129">
    <property type="term" value="C:chitin-based extracellular matrix"/>
    <property type="evidence" value="ECO:0007669"/>
    <property type="project" value="TreeGrafter"/>
</dbReference>
<feature type="chain" id="PRO_5040237805" description="Protein lethal(3)malignant blood neoplasm 1" evidence="4">
    <location>
        <begin position="20"/>
        <end position="547"/>
    </location>
</feature>
<feature type="compositionally biased region" description="Polar residues" evidence="3">
    <location>
        <begin position="332"/>
        <end position="344"/>
    </location>
</feature>
<keyword evidence="4" id="KW-0732">Signal</keyword>
<feature type="region of interest" description="Disordered" evidence="3">
    <location>
        <begin position="282"/>
        <end position="344"/>
    </location>
</feature>
<dbReference type="PROSITE" id="PS00233">
    <property type="entry name" value="CHIT_BIND_RR_1"/>
    <property type="match status" value="1"/>
</dbReference>
<dbReference type="OrthoDB" id="6362401at2759"/>
<dbReference type="AlphaFoldDB" id="A0A9N9SWW4"/>
<proteinExistence type="predicted"/>
<dbReference type="PANTHER" id="PTHR10380:SF119">
    <property type="entry name" value="PROTEIN LETHAL(3)MALIGNANT BLOOD NEOPLASM 1"/>
    <property type="match status" value="1"/>
</dbReference>
<dbReference type="PANTHER" id="PTHR10380">
    <property type="entry name" value="CUTICLE PROTEIN"/>
    <property type="match status" value="1"/>
</dbReference>
<dbReference type="InterPro" id="IPR031311">
    <property type="entry name" value="CHIT_BIND_RR_consensus"/>
</dbReference>
<keyword evidence="1 2" id="KW-0193">Cuticle</keyword>
<dbReference type="GO" id="GO:0008010">
    <property type="term" value="F:structural constituent of chitin-based larval cuticle"/>
    <property type="evidence" value="ECO:0007669"/>
    <property type="project" value="TreeGrafter"/>
</dbReference>
<evidence type="ECO:0000256" key="4">
    <source>
        <dbReference type="SAM" id="SignalP"/>
    </source>
</evidence>
<accession>A0A9N9SWW4</accession>
<dbReference type="InterPro" id="IPR000618">
    <property type="entry name" value="Insect_cuticle"/>
</dbReference>
<dbReference type="EMBL" id="OU898279">
    <property type="protein sequence ID" value="CAG9833611.1"/>
    <property type="molecule type" value="Genomic_DNA"/>
</dbReference>
<evidence type="ECO:0000256" key="3">
    <source>
        <dbReference type="SAM" id="MobiDB-lite"/>
    </source>
</evidence>
<dbReference type="InterPro" id="IPR050468">
    <property type="entry name" value="Cuticle_Struct_Prot"/>
</dbReference>
<gene>
    <name evidence="5" type="ORF">DIABBA_LOCUS6999</name>
</gene>
<evidence type="ECO:0000313" key="6">
    <source>
        <dbReference type="Proteomes" id="UP001153709"/>
    </source>
</evidence>
<dbReference type="Proteomes" id="UP001153709">
    <property type="component" value="Chromosome 4"/>
</dbReference>
<evidence type="ECO:0000256" key="2">
    <source>
        <dbReference type="PROSITE-ProRule" id="PRU00497"/>
    </source>
</evidence>
<organism evidence="5 6">
    <name type="scientific">Diabrotica balteata</name>
    <name type="common">Banded cucumber beetle</name>
    <dbReference type="NCBI Taxonomy" id="107213"/>
    <lineage>
        <taxon>Eukaryota</taxon>
        <taxon>Metazoa</taxon>
        <taxon>Ecdysozoa</taxon>
        <taxon>Arthropoda</taxon>
        <taxon>Hexapoda</taxon>
        <taxon>Insecta</taxon>
        <taxon>Pterygota</taxon>
        <taxon>Neoptera</taxon>
        <taxon>Endopterygota</taxon>
        <taxon>Coleoptera</taxon>
        <taxon>Polyphaga</taxon>
        <taxon>Cucujiformia</taxon>
        <taxon>Chrysomeloidea</taxon>
        <taxon>Chrysomelidae</taxon>
        <taxon>Galerucinae</taxon>
        <taxon>Diabroticina</taxon>
        <taxon>Diabroticites</taxon>
        <taxon>Diabrotica</taxon>
    </lineage>
</organism>
<dbReference type="Pfam" id="PF00379">
    <property type="entry name" value="Chitin_bind_4"/>
    <property type="match status" value="2"/>
</dbReference>
<dbReference type="PROSITE" id="PS51155">
    <property type="entry name" value="CHIT_BIND_RR_2"/>
    <property type="match status" value="2"/>
</dbReference>
<keyword evidence="6" id="KW-1185">Reference proteome</keyword>